<proteinExistence type="predicted"/>
<name>A0A382Z1P6_9ZZZZ</name>
<gene>
    <name evidence="1" type="ORF">METZ01_LOCUS442217</name>
</gene>
<organism evidence="1">
    <name type="scientific">marine metagenome</name>
    <dbReference type="NCBI Taxonomy" id="408172"/>
    <lineage>
        <taxon>unclassified sequences</taxon>
        <taxon>metagenomes</taxon>
        <taxon>ecological metagenomes</taxon>
    </lineage>
</organism>
<protein>
    <submittedName>
        <fullName evidence="1">Uncharacterized protein</fullName>
    </submittedName>
</protein>
<accession>A0A382Z1P6</accession>
<reference evidence="1" key="1">
    <citation type="submission" date="2018-05" db="EMBL/GenBank/DDBJ databases">
        <authorList>
            <person name="Lanie J.A."/>
            <person name="Ng W.-L."/>
            <person name="Kazmierczak K.M."/>
            <person name="Andrzejewski T.M."/>
            <person name="Davidsen T.M."/>
            <person name="Wayne K.J."/>
            <person name="Tettelin H."/>
            <person name="Glass J.I."/>
            <person name="Rusch D."/>
            <person name="Podicherti R."/>
            <person name="Tsui H.-C.T."/>
            <person name="Winkler M.E."/>
        </authorList>
    </citation>
    <scope>NUCLEOTIDE SEQUENCE</scope>
</reference>
<dbReference type="AlphaFoldDB" id="A0A382Z1P6"/>
<evidence type="ECO:0000313" key="1">
    <source>
        <dbReference type="EMBL" id="SVD89363.1"/>
    </source>
</evidence>
<dbReference type="EMBL" id="UINC01180260">
    <property type="protein sequence ID" value="SVD89363.1"/>
    <property type="molecule type" value="Genomic_DNA"/>
</dbReference>
<feature type="non-terminal residue" evidence="1">
    <location>
        <position position="30"/>
    </location>
</feature>
<sequence>MSVLHIDKSQIDMGFQVFCIQSQGQVELRP</sequence>